<dbReference type="OrthoDB" id="1094370at2"/>
<dbReference type="InterPro" id="IPR052019">
    <property type="entry name" value="F420H2_bilvrd_red/Heme_oxyg"/>
</dbReference>
<dbReference type="RefSeq" id="WP_142095237.1">
    <property type="nucleotide sequence ID" value="NZ_VIGH01000001.1"/>
</dbReference>
<dbReference type="AlphaFoldDB" id="A0A541BS38"/>
<evidence type="ECO:0000313" key="4">
    <source>
        <dbReference type="Proteomes" id="UP000316256"/>
    </source>
</evidence>
<feature type="domain" description="Pyridoxamine 5'-phosphate oxidase N-terminal" evidence="2">
    <location>
        <begin position="7"/>
        <end position="141"/>
    </location>
</feature>
<evidence type="ECO:0000259" key="2">
    <source>
        <dbReference type="Pfam" id="PF01243"/>
    </source>
</evidence>
<dbReference type="SUPFAM" id="SSF50475">
    <property type="entry name" value="FMN-binding split barrel"/>
    <property type="match status" value="1"/>
</dbReference>
<dbReference type="PANTHER" id="PTHR35176:SF2">
    <property type="entry name" value="F420H(2)-DEPENDENT REDUCTASE RV1155"/>
    <property type="match status" value="1"/>
</dbReference>
<dbReference type="GO" id="GO:0070967">
    <property type="term" value="F:coenzyme F420 binding"/>
    <property type="evidence" value="ECO:0007669"/>
    <property type="project" value="TreeGrafter"/>
</dbReference>
<reference evidence="3 4" key="1">
    <citation type="submission" date="2019-06" db="EMBL/GenBank/DDBJ databases">
        <title>Rhodococcus spaelei sp. nov., isolated from a cave.</title>
        <authorList>
            <person name="Lee S.D."/>
        </authorList>
    </citation>
    <scope>NUCLEOTIDE SEQUENCE [LARGE SCALE GENOMIC DNA]</scope>
    <source>
        <strain evidence="3 4">C9-5</strain>
    </source>
</reference>
<keyword evidence="1" id="KW-0560">Oxidoreductase</keyword>
<protein>
    <submittedName>
        <fullName evidence="3">PPOX class F420-dependent oxidoreductase</fullName>
    </submittedName>
</protein>
<dbReference type="EMBL" id="VIGH01000001">
    <property type="protein sequence ID" value="TQF75153.1"/>
    <property type="molecule type" value="Genomic_DNA"/>
</dbReference>
<accession>A0A541BS38</accession>
<organism evidence="3 4">
    <name type="scientific">Rhodococcus spelaei</name>
    <dbReference type="NCBI Taxonomy" id="2546320"/>
    <lineage>
        <taxon>Bacteria</taxon>
        <taxon>Bacillati</taxon>
        <taxon>Actinomycetota</taxon>
        <taxon>Actinomycetes</taxon>
        <taxon>Mycobacteriales</taxon>
        <taxon>Nocardiaceae</taxon>
        <taxon>Rhodococcus</taxon>
    </lineage>
</organism>
<dbReference type="InterPro" id="IPR011576">
    <property type="entry name" value="Pyridox_Oxase_N"/>
</dbReference>
<dbReference type="NCBIfam" id="TIGR03618">
    <property type="entry name" value="Rv1155_F420"/>
    <property type="match status" value="1"/>
</dbReference>
<comment type="caution">
    <text evidence="3">The sequence shown here is derived from an EMBL/GenBank/DDBJ whole genome shotgun (WGS) entry which is preliminary data.</text>
</comment>
<dbReference type="Proteomes" id="UP000316256">
    <property type="component" value="Unassembled WGS sequence"/>
</dbReference>
<dbReference type="InterPro" id="IPR019920">
    <property type="entry name" value="F420-binding_dom_put"/>
</dbReference>
<keyword evidence="4" id="KW-1185">Reference proteome</keyword>
<dbReference type="Gene3D" id="2.30.110.10">
    <property type="entry name" value="Electron Transport, Fmn-binding Protein, Chain A"/>
    <property type="match status" value="1"/>
</dbReference>
<name>A0A541BS38_9NOCA</name>
<evidence type="ECO:0000256" key="1">
    <source>
        <dbReference type="ARBA" id="ARBA00023002"/>
    </source>
</evidence>
<sequence length="150" mass="16897">MSTDADPRLLDLVASHTRGVLATIKRDGRPQLSNVIYTWDEDSRTARMSVTADRAKTRNAIRDPRVSLHVSATDFWSYAVIEGDADLSSIATDPHDAAVDELVDVYRRALGTEHPDWDAFRRAMVTERRRVLRIHARRVYGMAELPPPSA</sequence>
<gene>
    <name evidence="3" type="ORF">FK531_03655</name>
</gene>
<dbReference type="PANTHER" id="PTHR35176">
    <property type="entry name" value="HEME OXYGENASE HI_0854-RELATED"/>
    <property type="match status" value="1"/>
</dbReference>
<proteinExistence type="predicted"/>
<dbReference type="Pfam" id="PF01243">
    <property type="entry name" value="PNPOx_N"/>
    <property type="match status" value="1"/>
</dbReference>
<dbReference type="InterPro" id="IPR012349">
    <property type="entry name" value="Split_barrel_FMN-bd"/>
</dbReference>
<evidence type="ECO:0000313" key="3">
    <source>
        <dbReference type="EMBL" id="TQF75153.1"/>
    </source>
</evidence>
<dbReference type="GO" id="GO:0005829">
    <property type="term" value="C:cytosol"/>
    <property type="evidence" value="ECO:0007669"/>
    <property type="project" value="TreeGrafter"/>
</dbReference>
<dbReference type="GO" id="GO:0016627">
    <property type="term" value="F:oxidoreductase activity, acting on the CH-CH group of donors"/>
    <property type="evidence" value="ECO:0007669"/>
    <property type="project" value="TreeGrafter"/>
</dbReference>